<dbReference type="GO" id="GO:0000166">
    <property type="term" value="F:nucleotide binding"/>
    <property type="evidence" value="ECO:0007669"/>
    <property type="project" value="InterPro"/>
</dbReference>
<reference evidence="2 3" key="1">
    <citation type="submission" date="2014-12" db="EMBL/GenBank/DDBJ databases">
        <title>Genomes of Geoalkalibacter ferrihydriticus and Geoalkalibacter subterraneus, two haloalkaliphilic metal-reducing members of the Geobacteraceae.</title>
        <authorList>
            <person name="Badalamenti J.P."/>
            <person name="Torres C.I."/>
            <person name="Krajmalnik-Brown R."/>
            <person name="Bond D.R."/>
        </authorList>
    </citation>
    <scope>NUCLEOTIDE SEQUENCE [LARGE SCALE GENOMIC DNA]</scope>
    <source>
        <strain evidence="2 3">DSM 17813</strain>
    </source>
</reference>
<organism evidence="2 3">
    <name type="scientific">Geoalkalibacter ferrihydriticus DSM 17813</name>
    <dbReference type="NCBI Taxonomy" id="1121915"/>
    <lineage>
        <taxon>Bacteria</taxon>
        <taxon>Pseudomonadati</taxon>
        <taxon>Thermodesulfobacteriota</taxon>
        <taxon>Desulfuromonadia</taxon>
        <taxon>Desulfuromonadales</taxon>
        <taxon>Geoalkalibacteraceae</taxon>
        <taxon>Geoalkalibacter</taxon>
    </lineage>
</organism>
<dbReference type="SUPFAM" id="SSF55347">
    <property type="entry name" value="Glyceraldehyde-3-phosphate dehydrogenase-like, C-terminal domain"/>
    <property type="match status" value="1"/>
</dbReference>
<accession>A0A0C2HFZ2</accession>
<proteinExistence type="predicted"/>
<dbReference type="SUPFAM" id="SSF51735">
    <property type="entry name" value="NAD(P)-binding Rossmann-fold domains"/>
    <property type="match status" value="1"/>
</dbReference>
<feature type="domain" description="Gfo/Idh/MocA-like oxidoreductase N-terminal" evidence="1">
    <location>
        <begin position="5"/>
        <end position="123"/>
    </location>
</feature>
<dbReference type="Gene3D" id="3.40.50.720">
    <property type="entry name" value="NAD(P)-binding Rossmann-like Domain"/>
    <property type="match status" value="1"/>
</dbReference>
<dbReference type="InterPro" id="IPR036291">
    <property type="entry name" value="NAD(P)-bd_dom_sf"/>
</dbReference>
<dbReference type="AlphaFoldDB" id="A0A0C2HFZ2"/>
<dbReference type="PANTHER" id="PTHR43377:SF1">
    <property type="entry name" value="BILIVERDIN REDUCTASE A"/>
    <property type="match status" value="1"/>
</dbReference>
<dbReference type="Proteomes" id="UP000035068">
    <property type="component" value="Unassembled WGS sequence"/>
</dbReference>
<sequence length="350" mass="38842">MAPHLKIGLVGCGVALGLHTQAIAPLEGVRIVGLCDIDAGRLQAAGRQFSEAQCFARLADMIRECRPDVVHILTPPKTHLDLALEVIDQGCHVLVEKPMAMTVAEADRIMVAAREKNVQLCVMHNHLFDPHLEKVRNFIEKGGIGEIIGVHGVFFIDRGKMLEEGNEQPDHWIHDLPLGIFGEHATPHMLYLVLSFLGPVEQVRALKNTTDLSGRTIHGLEILLDAGKNTGHISLLDNMDYPQFMLRLFGTRGVVHLNMYDLTWTVERHRKLPKTLAAMVATVDMASQSLGRTGANVARILTRKLTRRPGHRKLISTFYEGIRSNAAPPVSGEDGREVVRVLEMIERECL</sequence>
<keyword evidence="3" id="KW-1185">Reference proteome</keyword>
<evidence type="ECO:0000259" key="1">
    <source>
        <dbReference type="Pfam" id="PF01408"/>
    </source>
</evidence>
<dbReference type="EMBL" id="JWJD01000007">
    <property type="protein sequence ID" value="KIH75861.1"/>
    <property type="molecule type" value="Genomic_DNA"/>
</dbReference>
<evidence type="ECO:0000313" key="3">
    <source>
        <dbReference type="Proteomes" id="UP000035068"/>
    </source>
</evidence>
<gene>
    <name evidence="2" type="ORF">GFER_14890</name>
</gene>
<protein>
    <recommendedName>
        <fullName evidence="1">Gfo/Idh/MocA-like oxidoreductase N-terminal domain-containing protein</fullName>
    </recommendedName>
</protein>
<dbReference type="Gene3D" id="3.30.360.10">
    <property type="entry name" value="Dihydrodipicolinate Reductase, domain 2"/>
    <property type="match status" value="1"/>
</dbReference>
<dbReference type="PANTHER" id="PTHR43377">
    <property type="entry name" value="BILIVERDIN REDUCTASE A"/>
    <property type="match status" value="1"/>
</dbReference>
<dbReference type="InterPro" id="IPR051450">
    <property type="entry name" value="Gfo/Idh/MocA_Oxidoreductases"/>
</dbReference>
<dbReference type="Pfam" id="PF01408">
    <property type="entry name" value="GFO_IDH_MocA"/>
    <property type="match status" value="1"/>
</dbReference>
<dbReference type="InterPro" id="IPR000683">
    <property type="entry name" value="Gfo/Idh/MocA-like_OxRdtase_N"/>
</dbReference>
<dbReference type="RefSeq" id="WP_040100674.1">
    <property type="nucleotide sequence ID" value="NZ_JWJD01000007.1"/>
</dbReference>
<comment type="caution">
    <text evidence="2">The sequence shown here is derived from an EMBL/GenBank/DDBJ whole genome shotgun (WGS) entry which is preliminary data.</text>
</comment>
<name>A0A0C2HFZ2_9BACT</name>
<evidence type="ECO:0000313" key="2">
    <source>
        <dbReference type="EMBL" id="KIH75861.1"/>
    </source>
</evidence>